<protein>
    <submittedName>
        <fullName evidence="1">ATPase</fullName>
    </submittedName>
</protein>
<dbReference type="PANTHER" id="PTHR41260:SF1">
    <property type="entry name" value="PROTEIN ECSC"/>
    <property type="match status" value="1"/>
</dbReference>
<dbReference type="AlphaFoldDB" id="A0A0C2VRH8"/>
<comment type="caution">
    <text evidence="1">The sequence shown here is derived from an EMBL/GenBank/DDBJ whole genome shotgun (WGS) entry which is preliminary data.</text>
</comment>
<dbReference type="Pfam" id="PF12787">
    <property type="entry name" value="EcsC"/>
    <property type="match status" value="1"/>
</dbReference>
<evidence type="ECO:0000313" key="1">
    <source>
        <dbReference type="EMBL" id="KIL47031.1"/>
    </source>
</evidence>
<proteinExistence type="predicted"/>
<keyword evidence="2" id="KW-1185">Reference proteome</keyword>
<dbReference type="OrthoDB" id="2737310at2"/>
<name>A0A0C2VRH8_9BACL</name>
<organism evidence="1 2">
    <name type="scientific">Jeotgalibacillus campisalis</name>
    <dbReference type="NCBI Taxonomy" id="220754"/>
    <lineage>
        <taxon>Bacteria</taxon>
        <taxon>Bacillati</taxon>
        <taxon>Bacillota</taxon>
        <taxon>Bacilli</taxon>
        <taxon>Bacillales</taxon>
        <taxon>Caryophanaceae</taxon>
        <taxon>Jeotgalibacillus</taxon>
    </lineage>
</organism>
<reference evidence="1 2" key="1">
    <citation type="submission" date="2015-01" db="EMBL/GenBank/DDBJ databases">
        <title>Jeotgalibacillus campisalis genome sequencing.</title>
        <authorList>
            <person name="Goh K.M."/>
            <person name="Chan K.-G."/>
            <person name="Yaakop A.S."/>
            <person name="Ee R."/>
            <person name="Gan H.M."/>
            <person name="Chan C.S."/>
        </authorList>
    </citation>
    <scope>NUCLEOTIDE SEQUENCE [LARGE SCALE GENOMIC DNA]</scope>
    <source>
        <strain evidence="1 2">SF-57</strain>
    </source>
</reference>
<dbReference type="EMBL" id="JXRR01000015">
    <property type="protein sequence ID" value="KIL47031.1"/>
    <property type="molecule type" value="Genomic_DNA"/>
</dbReference>
<dbReference type="PATRIC" id="fig|220754.4.peg.2370"/>
<sequence>MDTTFNQNPITIYEKEQLEHINKWKNEEPSVLNQAYGAVLKPVSWVVEKVVPEMAIQGLLDGANEVGRYFADTKDLLRDGQVLKIQDLKYKDLELSDQLADDVHNWAIGLATTEGGVAGFFGLPGTLVDVPAIITFALRTIHKIGLCYGYDCKNEQDKKFVLGILAASGANSVEEKTAAILALKSIQNTIAKQTWKKMAGIATHQPFGREAAILAVKNLAKQLGINISKRKALQAIPFIGAFVGASSNGWYIKDVGWAARRAFQERWLIENEKIINI</sequence>
<dbReference type="InterPro" id="IPR024787">
    <property type="entry name" value="EcsC"/>
</dbReference>
<dbReference type="Proteomes" id="UP000031972">
    <property type="component" value="Unassembled WGS sequence"/>
</dbReference>
<dbReference type="RefSeq" id="WP_156969513.1">
    <property type="nucleotide sequence ID" value="NZ_JXRR01000015.1"/>
</dbReference>
<dbReference type="PANTHER" id="PTHR41260">
    <property type="entry name" value="PROTEIN ECSC"/>
    <property type="match status" value="1"/>
</dbReference>
<evidence type="ECO:0000313" key="2">
    <source>
        <dbReference type="Proteomes" id="UP000031972"/>
    </source>
</evidence>
<gene>
    <name evidence="1" type="ORF">KR50_23530</name>
</gene>
<accession>A0A0C2VRH8</accession>